<dbReference type="PANTHER" id="PTHR31760">
    <property type="entry name" value="S-ADENOSYL-L-METHIONINE-DEPENDENT METHYLTRANSFERASES SUPERFAMILY PROTEIN"/>
    <property type="match status" value="1"/>
</dbReference>
<evidence type="ECO:0000256" key="7">
    <source>
        <dbReference type="SAM" id="MobiDB-lite"/>
    </source>
</evidence>
<dbReference type="Pfam" id="PF02527">
    <property type="entry name" value="GidB"/>
    <property type="match status" value="1"/>
</dbReference>
<dbReference type="OrthoDB" id="9808773at2"/>
<reference evidence="9" key="1">
    <citation type="submission" date="2016-10" db="EMBL/GenBank/DDBJ databases">
        <authorList>
            <person name="de Groot N.N."/>
        </authorList>
    </citation>
    <scope>NUCLEOTIDE SEQUENCE [LARGE SCALE GENOMIC DNA]</scope>
    <source>
        <strain evidence="9">10nlg</strain>
    </source>
</reference>
<name>A0A1H9WIA3_9BACI</name>
<accession>A0A1H9WIA3</accession>
<protein>
    <recommendedName>
        <fullName evidence="6">Ribosomal RNA small subunit methyltransferase G</fullName>
        <ecNumber evidence="6">2.1.1.-</ecNumber>
    </recommendedName>
    <alternativeName>
        <fullName evidence="6">16S rRNA 7-methylguanosine methyltransferase</fullName>
        <shortName evidence="6">16S rRNA m7G methyltransferase</shortName>
    </alternativeName>
</protein>
<dbReference type="Proteomes" id="UP000199318">
    <property type="component" value="Unassembled WGS sequence"/>
</dbReference>
<dbReference type="GO" id="GO:0070043">
    <property type="term" value="F:rRNA (guanine-N7-)-methyltransferase activity"/>
    <property type="evidence" value="ECO:0007669"/>
    <property type="project" value="UniProtKB-UniRule"/>
</dbReference>
<dbReference type="EC" id="2.1.1.-" evidence="6"/>
<evidence type="ECO:0000313" key="8">
    <source>
        <dbReference type="EMBL" id="SES33656.1"/>
    </source>
</evidence>
<feature type="region of interest" description="Disordered" evidence="7">
    <location>
        <begin position="219"/>
        <end position="238"/>
    </location>
</feature>
<dbReference type="GO" id="GO:0005829">
    <property type="term" value="C:cytosol"/>
    <property type="evidence" value="ECO:0007669"/>
    <property type="project" value="TreeGrafter"/>
</dbReference>
<keyword evidence="3 6" id="KW-0489">Methyltransferase</keyword>
<comment type="function">
    <text evidence="6">Specifically methylates the N7 position of guanine in position 535 of 16S rRNA.</text>
</comment>
<dbReference type="NCBIfam" id="TIGR00138">
    <property type="entry name" value="rsmG_gidB"/>
    <property type="match status" value="1"/>
</dbReference>
<evidence type="ECO:0000256" key="1">
    <source>
        <dbReference type="ARBA" id="ARBA00022490"/>
    </source>
</evidence>
<organism evidence="8 9">
    <name type="scientific">Salisediminibacterium halotolerans</name>
    <dbReference type="NCBI Taxonomy" id="517425"/>
    <lineage>
        <taxon>Bacteria</taxon>
        <taxon>Bacillati</taxon>
        <taxon>Bacillota</taxon>
        <taxon>Bacilli</taxon>
        <taxon>Bacillales</taxon>
        <taxon>Bacillaceae</taxon>
        <taxon>Salisediminibacterium</taxon>
    </lineage>
</organism>
<gene>
    <name evidence="6" type="primary">rsmG</name>
    <name evidence="8" type="ORF">SAMN05444126_1364</name>
</gene>
<dbReference type="SUPFAM" id="SSF53335">
    <property type="entry name" value="S-adenosyl-L-methionine-dependent methyltransferases"/>
    <property type="match status" value="1"/>
</dbReference>
<dbReference type="Gene3D" id="3.40.50.150">
    <property type="entry name" value="Vaccinia Virus protein VP39"/>
    <property type="match status" value="1"/>
</dbReference>
<comment type="similarity">
    <text evidence="6">Belongs to the methyltransferase superfamily. RNA methyltransferase RsmG family.</text>
</comment>
<evidence type="ECO:0000256" key="3">
    <source>
        <dbReference type="ARBA" id="ARBA00022603"/>
    </source>
</evidence>
<proteinExistence type="inferred from homology"/>
<keyword evidence="1 6" id="KW-0963">Cytoplasm</keyword>
<dbReference type="CDD" id="cd02440">
    <property type="entry name" value="AdoMet_MTases"/>
    <property type="match status" value="1"/>
</dbReference>
<feature type="binding site" evidence="6">
    <location>
        <position position="82"/>
    </location>
    <ligand>
        <name>S-adenosyl-L-methionine</name>
        <dbReference type="ChEBI" id="CHEBI:59789"/>
    </ligand>
</feature>
<dbReference type="PIRSF" id="PIRSF003078">
    <property type="entry name" value="GidB"/>
    <property type="match status" value="1"/>
</dbReference>
<comment type="subcellular location">
    <subcellularLocation>
        <location evidence="6">Cytoplasm</location>
    </subcellularLocation>
</comment>
<dbReference type="FunFam" id="3.40.50.150:FF:000041">
    <property type="entry name" value="Ribosomal RNA small subunit methyltransferase G"/>
    <property type="match status" value="1"/>
</dbReference>
<dbReference type="InterPro" id="IPR003682">
    <property type="entry name" value="rRNA_ssu_MeTfrase_G"/>
</dbReference>
<sequence>MDEETFRRSLLEKGIELNDRQMAQFRRYYELLADWNERMNLTAITDAEGVYLKHFYDSVTAAFFLDFSKPVRVLDVGAGAGFPSVPLKICFPDIHVSIVDSLNKRITFLNTLAEELELTGISFYHDRAETFAQKKEQREQYDLVLSRAVARMSVLTELCLPFAVPGGRFAALKGGGAAAEKEAASKAIAALGGEVSLFEQFHLPENGGERAVIVVDKKKKTPEKYPRKAGVPNKQPIE</sequence>
<feature type="binding site" evidence="6">
    <location>
        <position position="77"/>
    </location>
    <ligand>
        <name>S-adenosyl-L-methionine</name>
        <dbReference type="ChEBI" id="CHEBI:59789"/>
    </ligand>
</feature>
<feature type="binding site" evidence="6">
    <location>
        <position position="147"/>
    </location>
    <ligand>
        <name>S-adenosyl-L-methionine</name>
        <dbReference type="ChEBI" id="CHEBI:59789"/>
    </ligand>
</feature>
<dbReference type="HAMAP" id="MF_00074">
    <property type="entry name" value="16SrRNA_methyltr_G"/>
    <property type="match status" value="1"/>
</dbReference>
<evidence type="ECO:0000313" key="9">
    <source>
        <dbReference type="Proteomes" id="UP000199318"/>
    </source>
</evidence>
<feature type="binding site" evidence="6">
    <location>
        <begin position="128"/>
        <end position="129"/>
    </location>
    <ligand>
        <name>S-adenosyl-L-methionine</name>
        <dbReference type="ChEBI" id="CHEBI:59789"/>
    </ligand>
</feature>
<comment type="caution">
    <text evidence="6">Lacks conserved residue(s) required for the propagation of feature annotation.</text>
</comment>
<evidence type="ECO:0000256" key="2">
    <source>
        <dbReference type="ARBA" id="ARBA00022552"/>
    </source>
</evidence>
<dbReference type="AlphaFoldDB" id="A0A1H9WIA3"/>
<keyword evidence="4 6" id="KW-0808">Transferase</keyword>
<evidence type="ECO:0000256" key="6">
    <source>
        <dbReference type="HAMAP-Rule" id="MF_00074"/>
    </source>
</evidence>
<keyword evidence="9" id="KW-1185">Reference proteome</keyword>
<dbReference type="RefSeq" id="WP_093074858.1">
    <property type="nucleotide sequence ID" value="NZ_FOGV01000036.1"/>
</dbReference>
<keyword evidence="2 6" id="KW-0698">rRNA processing</keyword>
<evidence type="ECO:0000256" key="5">
    <source>
        <dbReference type="ARBA" id="ARBA00022691"/>
    </source>
</evidence>
<comment type="caution">
    <text evidence="8">The sequence shown here is derived from an EMBL/GenBank/DDBJ whole genome shotgun (WGS) entry which is preliminary data.</text>
</comment>
<dbReference type="PANTHER" id="PTHR31760:SF0">
    <property type="entry name" value="S-ADENOSYL-L-METHIONINE-DEPENDENT METHYLTRANSFERASES SUPERFAMILY PROTEIN"/>
    <property type="match status" value="1"/>
</dbReference>
<dbReference type="STRING" id="1464123.SAMN05444126_1364"/>
<dbReference type="InterPro" id="IPR029063">
    <property type="entry name" value="SAM-dependent_MTases_sf"/>
</dbReference>
<evidence type="ECO:0000256" key="4">
    <source>
        <dbReference type="ARBA" id="ARBA00022679"/>
    </source>
</evidence>
<dbReference type="EMBL" id="FOGV01000036">
    <property type="protein sequence ID" value="SES33656.1"/>
    <property type="molecule type" value="Genomic_DNA"/>
</dbReference>
<keyword evidence="5 6" id="KW-0949">S-adenosyl-L-methionine</keyword>